<evidence type="ECO:0000313" key="2">
    <source>
        <dbReference type="EMBL" id="CAC5381644.1"/>
    </source>
</evidence>
<reference evidence="2 3" key="1">
    <citation type="submission" date="2020-06" db="EMBL/GenBank/DDBJ databases">
        <authorList>
            <person name="Li R."/>
            <person name="Bekaert M."/>
        </authorList>
    </citation>
    <scope>NUCLEOTIDE SEQUENCE [LARGE SCALE GENOMIC DNA]</scope>
    <source>
        <strain evidence="3">wild</strain>
    </source>
</reference>
<name>A0A6J8BFG9_MYTCO</name>
<gene>
    <name evidence="2" type="ORF">MCOR_17492</name>
</gene>
<dbReference type="OrthoDB" id="6121908at2759"/>
<dbReference type="InterPro" id="IPR049050">
    <property type="entry name" value="nSTAND3"/>
</dbReference>
<dbReference type="PROSITE" id="PS50209">
    <property type="entry name" value="CARD"/>
    <property type="match status" value="1"/>
</dbReference>
<dbReference type="CDD" id="cd01671">
    <property type="entry name" value="CARD"/>
    <property type="match status" value="1"/>
</dbReference>
<dbReference type="Pfam" id="PF20720">
    <property type="entry name" value="nSTAND3"/>
    <property type="match status" value="1"/>
</dbReference>
<dbReference type="Pfam" id="PF00619">
    <property type="entry name" value="CARD"/>
    <property type="match status" value="1"/>
</dbReference>
<dbReference type="SUPFAM" id="SSF52540">
    <property type="entry name" value="P-loop containing nucleoside triphosphate hydrolases"/>
    <property type="match status" value="1"/>
</dbReference>
<dbReference type="SUPFAM" id="SSF47986">
    <property type="entry name" value="DEATH domain"/>
    <property type="match status" value="1"/>
</dbReference>
<dbReference type="AlphaFoldDB" id="A0A6J8BFG9"/>
<dbReference type="InterPro" id="IPR011029">
    <property type="entry name" value="DEATH-like_dom_sf"/>
</dbReference>
<organism evidence="2 3">
    <name type="scientific">Mytilus coruscus</name>
    <name type="common">Sea mussel</name>
    <dbReference type="NCBI Taxonomy" id="42192"/>
    <lineage>
        <taxon>Eukaryota</taxon>
        <taxon>Metazoa</taxon>
        <taxon>Spiralia</taxon>
        <taxon>Lophotrochozoa</taxon>
        <taxon>Mollusca</taxon>
        <taxon>Bivalvia</taxon>
        <taxon>Autobranchia</taxon>
        <taxon>Pteriomorphia</taxon>
        <taxon>Mytilida</taxon>
        <taxon>Mytiloidea</taxon>
        <taxon>Mytilidae</taxon>
        <taxon>Mytilinae</taxon>
        <taxon>Mytilus</taxon>
    </lineage>
</organism>
<evidence type="ECO:0000313" key="3">
    <source>
        <dbReference type="Proteomes" id="UP000507470"/>
    </source>
</evidence>
<proteinExistence type="predicted"/>
<dbReference type="InterPro" id="IPR001315">
    <property type="entry name" value="CARD"/>
</dbReference>
<dbReference type="Proteomes" id="UP000507470">
    <property type="component" value="Unassembled WGS sequence"/>
</dbReference>
<dbReference type="GO" id="GO:0042981">
    <property type="term" value="P:regulation of apoptotic process"/>
    <property type="evidence" value="ECO:0007669"/>
    <property type="project" value="InterPro"/>
</dbReference>
<dbReference type="InterPro" id="IPR027417">
    <property type="entry name" value="P-loop_NTPase"/>
</dbReference>
<keyword evidence="3" id="KW-1185">Reference proteome</keyword>
<accession>A0A6J8BFG9</accession>
<evidence type="ECO:0000259" key="1">
    <source>
        <dbReference type="PROSITE" id="PS50209"/>
    </source>
</evidence>
<dbReference type="EMBL" id="CACVKT020003078">
    <property type="protein sequence ID" value="CAC5381644.1"/>
    <property type="molecule type" value="Genomic_DNA"/>
</dbReference>
<feature type="domain" description="CARD" evidence="1">
    <location>
        <begin position="1"/>
        <end position="78"/>
    </location>
</feature>
<dbReference type="Gene3D" id="1.10.533.10">
    <property type="entry name" value="Death Domain, Fas"/>
    <property type="match status" value="1"/>
</dbReference>
<sequence length="276" mass="31704">MLVHDSDCKTDIADHLHAAGVLNSEDIEDICNSSLSRHESNRILYNKLFRKGEDAYKHLLEALEHGQYDDLASTLEKTHISEHDIQMCQIDFHVIHAKIEELARTQDEIIPKNILEQFEWRLKQWKEDDKKYVCTAAGKQVRKCILTGSSVTIVGNSGTGKSFLSRHVALTMIKQGYIIIPCDNPGDIRQWFKHGRKTLFVFDDVCGRYTLNQQIFNECTQRLEHIQSLPEDNCCKIMSTCRLDVYKNDQLNSLSVFKACTVDVSSEKFALAEVYF</sequence>
<protein>
    <recommendedName>
        <fullName evidence="1">CARD domain-containing protein</fullName>
    </recommendedName>
</protein>